<evidence type="ECO:0000313" key="2">
    <source>
        <dbReference type="Proteomes" id="UP000283734"/>
    </source>
</evidence>
<evidence type="ECO:0000313" key="1">
    <source>
        <dbReference type="EMBL" id="RJG17249.1"/>
    </source>
</evidence>
<keyword evidence="2" id="KW-1185">Reference proteome</keyword>
<dbReference type="EMBL" id="QYYA01000003">
    <property type="protein sequence ID" value="RJG17249.1"/>
    <property type="molecule type" value="Genomic_DNA"/>
</dbReference>
<dbReference type="AlphaFoldDB" id="A0A418XWQ0"/>
<gene>
    <name evidence="1" type="ORF">D4A39_10980</name>
</gene>
<dbReference type="Proteomes" id="UP000283734">
    <property type="component" value="Unassembled WGS sequence"/>
</dbReference>
<reference evidence="1 2" key="1">
    <citation type="submission" date="2018-09" db="EMBL/GenBank/DDBJ databases">
        <title>Alcanivorax profundi sp. nov., isolated from 1000 m-depth seawater of the Mariana Trench.</title>
        <authorList>
            <person name="Liu J."/>
        </authorList>
    </citation>
    <scope>NUCLEOTIDE SEQUENCE [LARGE SCALE GENOMIC DNA]</scope>
    <source>
        <strain evidence="1 2">MTEO17</strain>
    </source>
</reference>
<organism evidence="1 2">
    <name type="scientific">Alcanivorax profundi</name>
    <dbReference type="NCBI Taxonomy" id="2338368"/>
    <lineage>
        <taxon>Bacteria</taxon>
        <taxon>Pseudomonadati</taxon>
        <taxon>Pseudomonadota</taxon>
        <taxon>Gammaproteobacteria</taxon>
        <taxon>Oceanospirillales</taxon>
        <taxon>Alcanivoracaceae</taxon>
        <taxon>Alcanivorax</taxon>
    </lineage>
</organism>
<protein>
    <submittedName>
        <fullName evidence="1">Uncharacterized protein</fullName>
    </submittedName>
</protein>
<comment type="caution">
    <text evidence="1">The sequence shown here is derived from an EMBL/GenBank/DDBJ whole genome shotgun (WGS) entry which is preliminary data.</text>
</comment>
<accession>A0A418XWQ0</accession>
<proteinExistence type="predicted"/>
<sequence>MGDVLPFKKPLPKKSGKGMCQHGFHKWKVWNEKQFDVRQGRLVTVYRCERCGKQKVKAH</sequence>
<name>A0A418XWQ0_9GAMM</name>